<dbReference type="SUPFAM" id="SSF103473">
    <property type="entry name" value="MFS general substrate transporter"/>
    <property type="match status" value="1"/>
</dbReference>
<feature type="transmembrane region" description="Helical" evidence="9">
    <location>
        <begin position="417"/>
        <end position="442"/>
    </location>
</feature>
<dbReference type="GO" id="GO:0046677">
    <property type="term" value="P:response to antibiotic"/>
    <property type="evidence" value="ECO:0007669"/>
    <property type="project" value="UniProtKB-KW"/>
</dbReference>
<comment type="caution">
    <text evidence="11">The sequence shown here is derived from an EMBL/GenBank/DDBJ whole genome shotgun (WGS) entry which is preliminary data.</text>
</comment>
<evidence type="ECO:0000256" key="3">
    <source>
        <dbReference type="ARBA" id="ARBA00022475"/>
    </source>
</evidence>
<keyword evidence="4 9" id="KW-0812">Transmembrane</keyword>
<dbReference type="InterPro" id="IPR020846">
    <property type="entry name" value="MFS_dom"/>
</dbReference>
<dbReference type="PROSITE" id="PS50850">
    <property type="entry name" value="MFS"/>
    <property type="match status" value="1"/>
</dbReference>
<dbReference type="PANTHER" id="PTHR42718:SF46">
    <property type="entry name" value="BLR6921 PROTEIN"/>
    <property type="match status" value="1"/>
</dbReference>
<feature type="transmembrane region" description="Helical" evidence="9">
    <location>
        <begin position="208"/>
        <end position="226"/>
    </location>
</feature>
<keyword evidence="5 9" id="KW-1133">Transmembrane helix</keyword>
<feature type="transmembrane region" description="Helical" evidence="9">
    <location>
        <begin position="319"/>
        <end position="340"/>
    </location>
</feature>
<organism evidence="11 12">
    <name type="scientific">Yinghuangia soli</name>
    <dbReference type="NCBI Taxonomy" id="2908204"/>
    <lineage>
        <taxon>Bacteria</taxon>
        <taxon>Bacillati</taxon>
        <taxon>Actinomycetota</taxon>
        <taxon>Actinomycetes</taxon>
        <taxon>Kitasatosporales</taxon>
        <taxon>Streptomycetaceae</taxon>
        <taxon>Yinghuangia</taxon>
    </lineage>
</organism>
<evidence type="ECO:0000256" key="8">
    <source>
        <dbReference type="SAM" id="MobiDB-lite"/>
    </source>
</evidence>
<feature type="transmembrane region" description="Helical" evidence="9">
    <location>
        <begin position="56"/>
        <end position="75"/>
    </location>
</feature>
<feature type="transmembrane region" description="Helical" evidence="9">
    <location>
        <begin position="347"/>
        <end position="367"/>
    </location>
</feature>
<dbReference type="GO" id="GO:0005886">
    <property type="term" value="C:plasma membrane"/>
    <property type="evidence" value="ECO:0007669"/>
    <property type="project" value="UniProtKB-SubCell"/>
</dbReference>
<feature type="transmembrane region" description="Helical" evidence="9">
    <location>
        <begin position="87"/>
        <end position="104"/>
    </location>
</feature>
<feature type="transmembrane region" description="Helical" evidence="9">
    <location>
        <begin position="144"/>
        <end position="165"/>
    </location>
</feature>
<dbReference type="Gene3D" id="1.20.1720.10">
    <property type="entry name" value="Multidrug resistance protein D"/>
    <property type="match status" value="1"/>
</dbReference>
<sequence>MPATAASAPARATRAPHPGALIGALSFAAMVGAMLQTLVVPVLGAIGADLDADAGAISWVLTANLLAAAVMTPLFGKTGDLYGKKRMLLVALGMILAGSLLAALTSSLPLLIVARVLQGAWGGLFPVALGALRDELPPHKLTGAMAMVSGMIGIGGGIGLVLTGLLTNHDGDYHRVFWAAAILTALAAAAVALVLPRRTPTATGRIDWTGAALLGLALVALLLPVSQGNAWGWTSAKTLGLFALAALLFAAWATAERRIADPMIDMKVFVKRTVAFTNIAGVLVGVNMFVGFLAVSQFVQMPEKVAGYGFSASVLSASTVYLLPGALSAIIAAPVGGILVRRFGGRHALAVAGLISLVAYTFLVFAHDKSWHLIATAVAVQSSVAIAYAAMPALIVAEVPAAQTGIANSVNAIARSVGSSLASAVVTSLLTGHLIAGLPVAVPTEGAFTASFAIGAVAGFLVLVVALTGLPRSRPRLIADHRIDPADAGDAGDAADRSETPAQAAAKA</sequence>
<keyword evidence="2" id="KW-0813">Transport</keyword>
<keyword evidence="12" id="KW-1185">Reference proteome</keyword>
<dbReference type="GO" id="GO:0022857">
    <property type="term" value="F:transmembrane transporter activity"/>
    <property type="evidence" value="ECO:0007669"/>
    <property type="project" value="InterPro"/>
</dbReference>
<feature type="transmembrane region" description="Helical" evidence="9">
    <location>
        <begin position="110"/>
        <end position="132"/>
    </location>
</feature>
<dbReference type="Proteomes" id="UP001165378">
    <property type="component" value="Unassembled WGS sequence"/>
</dbReference>
<evidence type="ECO:0000256" key="2">
    <source>
        <dbReference type="ARBA" id="ARBA00022448"/>
    </source>
</evidence>
<protein>
    <submittedName>
        <fullName evidence="11">MFS transporter</fullName>
    </submittedName>
</protein>
<dbReference type="CDD" id="cd17504">
    <property type="entry name" value="MFS_MMR_MDR_like"/>
    <property type="match status" value="1"/>
</dbReference>
<evidence type="ECO:0000256" key="7">
    <source>
        <dbReference type="ARBA" id="ARBA00023251"/>
    </source>
</evidence>
<accession>A0AA41Q633</accession>
<evidence type="ECO:0000256" key="1">
    <source>
        <dbReference type="ARBA" id="ARBA00004651"/>
    </source>
</evidence>
<evidence type="ECO:0000256" key="4">
    <source>
        <dbReference type="ARBA" id="ARBA00022692"/>
    </source>
</evidence>
<keyword evidence="3" id="KW-1003">Cell membrane</keyword>
<feature type="transmembrane region" description="Helical" evidence="9">
    <location>
        <begin position="21"/>
        <end position="44"/>
    </location>
</feature>
<feature type="transmembrane region" description="Helical" evidence="9">
    <location>
        <begin position="448"/>
        <end position="470"/>
    </location>
</feature>
<evidence type="ECO:0000256" key="9">
    <source>
        <dbReference type="SAM" id="Phobius"/>
    </source>
</evidence>
<feature type="transmembrane region" description="Helical" evidence="9">
    <location>
        <begin position="238"/>
        <end position="255"/>
    </location>
</feature>
<evidence type="ECO:0000313" key="11">
    <source>
        <dbReference type="EMBL" id="MCF2531941.1"/>
    </source>
</evidence>
<reference evidence="11" key="1">
    <citation type="submission" date="2022-01" db="EMBL/GenBank/DDBJ databases">
        <title>Genome-Based Taxonomic Classification of the Phylum Actinobacteria.</title>
        <authorList>
            <person name="Gao Y."/>
        </authorList>
    </citation>
    <scope>NUCLEOTIDE SEQUENCE</scope>
    <source>
        <strain evidence="11">KLBMP 8922</strain>
    </source>
</reference>
<comment type="subcellular location">
    <subcellularLocation>
        <location evidence="1">Cell membrane</location>
        <topology evidence="1">Multi-pass membrane protein</topology>
    </subcellularLocation>
</comment>
<dbReference type="PANTHER" id="PTHR42718">
    <property type="entry name" value="MAJOR FACILITATOR SUPERFAMILY MULTIDRUG TRANSPORTER MFSC"/>
    <property type="match status" value="1"/>
</dbReference>
<dbReference type="Pfam" id="PF07690">
    <property type="entry name" value="MFS_1"/>
    <property type="match status" value="1"/>
</dbReference>
<evidence type="ECO:0000313" key="12">
    <source>
        <dbReference type="Proteomes" id="UP001165378"/>
    </source>
</evidence>
<evidence type="ECO:0000259" key="10">
    <source>
        <dbReference type="PROSITE" id="PS50850"/>
    </source>
</evidence>
<dbReference type="Gene3D" id="1.20.1250.20">
    <property type="entry name" value="MFS general substrate transporter like domains"/>
    <property type="match status" value="1"/>
</dbReference>
<feature type="transmembrane region" description="Helical" evidence="9">
    <location>
        <begin position="276"/>
        <end position="299"/>
    </location>
</feature>
<evidence type="ECO:0000256" key="5">
    <source>
        <dbReference type="ARBA" id="ARBA00022989"/>
    </source>
</evidence>
<evidence type="ECO:0000256" key="6">
    <source>
        <dbReference type="ARBA" id="ARBA00023136"/>
    </source>
</evidence>
<dbReference type="RefSeq" id="WP_235056661.1">
    <property type="nucleotide sequence ID" value="NZ_JAKFHA010000028.1"/>
</dbReference>
<dbReference type="EMBL" id="JAKFHA010000028">
    <property type="protein sequence ID" value="MCF2531941.1"/>
    <property type="molecule type" value="Genomic_DNA"/>
</dbReference>
<feature type="transmembrane region" description="Helical" evidence="9">
    <location>
        <begin position="373"/>
        <end position="396"/>
    </location>
</feature>
<gene>
    <name evidence="11" type="ORF">LZ495_32660</name>
</gene>
<feature type="transmembrane region" description="Helical" evidence="9">
    <location>
        <begin position="177"/>
        <end position="196"/>
    </location>
</feature>
<keyword evidence="6 9" id="KW-0472">Membrane</keyword>
<keyword evidence="7" id="KW-0046">Antibiotic resistance</keyword>
<feature type="domain" description="Major facilitator superfamily (MFS) profile" evidence="10">
    <location>
        <begin position="21"/>
        <end position="474"/>
    </location>
</feature>
<proteinExistence type="predicted"/>
<dbReference type="AlphaFoldDB" id="A0AA41Q633"/>
<dbReference type="InterPro" id="IPR011701">
    <property type="entry name" value="MFS"/>
</dbReference>
<dbReference type="InterPro" id="IPR036259">
    <property type="entry name" value="MFS_trans_sf"/>
</dbReference>
<feature type="region of interest" description="Disordered" evidence="8">
    <location>
        <begin position="484"/>
        <end position="508"/>
    </location>
</feature>
<name>A0AA41Q633_9ACTN</name>